<comment type="subcellular location">
    <subcellularLocation>
        <location evidence="1">Membrane</location>
        <topology evidence="1">Multi-pass membrane protein</topology>
    </subcellularLocation>
</comment>
<gene>
    <name evidence="10" type="ORF">VA602_20655</name>
</gene>
<keyword evidence="6 8" id="KW-1133">Transmembrane helix</keyword>
<evidence type="ECO:0000256" key="4">
    <source>
        <dbReference type="ARBA" id="ARBA00022679"/>
    </source>
</evidence>
<dbReference type="GO" id="GO:0016757">
    <property type="term" value="F:glycosyltransferase activity"/>
    <property type="evidence" value="ECO:0007669"/>
    <property type="project" value="UniProtKB-KW"/>
</dbReference>
<evidence type="ECO:0000259" key="9">
    <source>
        <dbReference type="Pfam" id="PF00535"/>
    </source>
</evidence>
<evidence type="ECO:0000256" key="5">
    <source>
        <dbReference type="ARBA" id="ARBA00022692"/>
    </source>
</evidence>
<dbReference type="RefSeq" id="WP_323454179.1">
    <property type="nucleotide sequence ID" value="NZ_JAYFUI010000187.1"/>
</dbReference>
<accession>A0ABU5VK27</accession>
<evidence type="ECO:0000313" key="11">
    <source>
        <dbReference type="Proteomes" id="UP001302573"/>
    </source>
</evidence>
<proteinExistence type="predicted"/>
<keyword evidence="4 10" id="KW-0808">Transferase</keyword>
<comment type="caution">
    <text evidence="10">The sequence shown here is derived from an EMBL/GenBank/DDBJ whole genome shotgun (WGS) entry which is preliminary data.</text>
</comment>
<evidence type="ECO:0000256" key="6">
    <source>
        <dbReference type="ARBA" id="ARBA00022989"/>
    </source>
</evidence>
<dbReference type="InterPro" id="IPR029044">
    <property type="entry name" value="Nucleotide-diphossugar_trans"/>
</dbReference>
<dbReference type="Pfam" id="PF00535">
    <property type="entry name" value="Glycos_transf_2"/>
    <property type="match status" value="1"/>
</dbReference>
<dbReference type="Gene3D" id="3.90.550.10">
    <property type="entry name" value="Spore Coat Polysaccharide Biosynthesis Protein SpsA, Chain A"/>
    <property type="match status" value="1"/>
</dbReference>
<sequence length="313" mass="34852">MSIIVPCYQEEQVLQTFHQRVAAVINRLPVSCELLYIDDGSTDATPYLLRQFRTHSWVRCLRLSRNFGKEAALRAGLDHARGQALIFIDADLQDPPELIATMVDHWLQGYDVVNMQRARRDGDGWLKKLTATLYYRTMRVLMAQGSLPAQVSDFRLIGPAAVAALRAMPEQVGVFKLRVGWVGFRSIELPYARVGRVAGTSKWNYPALLDLALEGALAFSRKPLRWYSIACASTFLICNGVLLTAILAGSVSLLHVLLGVTGLLCLGVAMLGEYLGATLLEVKRRPLYLLQTERERGTEHEVRNGVVHHGGRP</sequence>
<organism evidence="10 11">
    <name type="scientific">Pseudomonas machongensis</name>
    <dbReference type="NCBI Taxonomy" id="3110229"/>
    <lineage>
        <taxon>Bacteria</taxon>
        <taxon>Pseudomonadati</taxon>
        <taxon>Pseudomonadota</taxon>
        <taxon>Gammaproteobacteria</taxon>
        <taxon>Pseudomonadales</taxon>
        <taxon>Pseudomonadaceae</taxon>
        <taxon>Pseudomonas</taxon>
    </lineage>
</organism>
<evidence type="ECO:0000256" key="7">
    <source>
        <dbReference type="ARBA" id="ARBA00023136"/>
    </source>
</evidence>
<dbReference type="CDD" id="cd04187">
    <property type="entry name" value="DPM1_like_bac"/>
    <property type="match status" value="1"/>
</dbReference>
<feature type="domain" description="Glycosyltransferase 2-like" evidence="9">
    <location>
        <begin position="2"/>
        <end position="157"/>
    </location>
</feature>
<keyword evidence="2" id="KW-1003">Cell membrane</keyword>
<dbReference type="PANTHER" id="PTHR48090:SF1">
    <property type="entry name" value="PROPHAGE BACTOPRENOL GLUCOSYL TRANSFERASE HOMOLOG"/>
    <property type="match status" value="1"/>
</dbReference>
<dbReference type="Proteomes" id="UP001302573">
    <property type="component" value="Unassembled WGS sequence"/>
</dbReference>
<dbReference type="InterPro" id="IPR001173">
    <property type="entry name" value="Glyco_trans_2-like"/>
</dbReference>
<keyword evidence="2" id="KW-0997">Cell inner membrane</keyword>
<evidence type="ECO:0000256" key="8">
    <source>
        <dbReference type="SAM" id="Phobius"/>
    </source>
</evidence>
<dbReference type="EC" id="2.4.-.-" evidence="10"/>
<name>A0ABU5VK27_9PSED</name>
<feature type="transmembrane region" description="Helical" evidence="8">
    <location>
        <begin position="226"/>
        <end position="247"/>
    </location>
</feature>
<dbReference type="InterPro" id="IPR050256">
    <property type="entry name" value="Glycosyltransferase_2"/>
</dbReference>
<dbReference type="SUPFAM" id="SSF53448">
    <property type="entry name" value="Nucleotide-diphospho-sugar transferases"/>
    <property type="match status" value="1"/>
</dbReference>
<protein>
    <submittedName>
        <fullName evidence="10">Glycosyltransferase family 2 protein</fullName>
        <ecNumber evidence="10">2.4.-.-</ecNumber>
    </submittedName>
</protein>
<feature type="transmembrane region" description="Helical" evidence="8">
    <location>
        <begin position="253"/>
        <end position="275"/>
    </location>
</feature>
<reference evidence="10 11" key="1">
    <citation type="submission" date="2023-12" db="EMBL/GenBank/DDBJ databases">
        <title>Pseudomonas machongensis sp. nov., isolated from wilted pepper plants (Capsicum annuum).</title>
        <authorList>
            <person name="Qiu M."/>
            <person name="Li Y."/>
            <person name="Liu Q."/>
            <person name="Zhang X."/>
            <person name="Huang Y."/>
            <person name="Guo R."/>
            <person name="Hu M."/>
            <person name="Zhou J."/>
            <person name="Zhou X."/>
        </authorList>
    </citation>
    <scope>NUCLEOTIDE SEQUENCE [LARGE SCALE GENOMIC DNA]</scope>
    <source>
        <strain evidence="10 11">MH2</strain>
    </source>
</reference>
<evidence type="ECO:0000313" key="10">
    <source>
        <dbReference type="EMBL" id="MEA5673732.1"/>
    </source>
</evidence>
<keyword evidence="7 8" id="KW-0472">Membrane</keyword>
<dbReference type="EMBL" id="JAYFUI010000187">
    <property type="protein sequence ID" value="MEA5673732.1"/>
    <property type="molecule type" value="Genomic_DNA"/>
</dbReference>
<keyword evidence="3 10" id="KW-0328">Glycosyltransferase</keyword>
<evidence type="ECO:0000256" key="3">
    <source>
        <dbReference type="ARBA" id="ARBA00022676"/>
    </source>
</evidence>
<evidence type="ECO:0000256" key="2">
    <source>
        <dbReference type="ARBA" id="ARBA00022519"/>
    </source>
</evidence>
<keyword evidence="5 8" id="KW-0812">Transmembrane</keyword>
<evidence type="ECO:0000256" key="1">
    <source>
        <dbReference type="ARBA" id="ARBA00004141"/>
    </source>
</evidence>
<keyword evidence="11" id="KW-1185">Reference proteome</keyword>
<dbReference type="PANTHER" id="PTHR48090">
    <property type="entry name" value="UNDECAPRENYL-PHOSPHATE 4-DEOXY-4-FORMAMIDO-L-ARABINOSE TRANSFERASE-RELATED"/>
    <property type="match status" value="1"/>
</dbReference>